<keyword evidence="2" id="KW-0732">Signal</keyword>
<dbReference type="PROSITE" id="PS51257">
    <property type="entry name" value="PROKAR_LIPOPROTEIN"/>
    <property type="match status" value="1"/>
</dbReference>
<protein>
    <recommendedName>
        <fullName evidence="5">Lipoprotein</fullName>
    </recommendedName>
</protein>
<dbReference type="AlphaFoldDB" id="A0A7W3WGD7"/>
<gene>
    <name evidence="3" type="ORF">H3146_00310</name>
</gene>
<dbReference type="EMBL" id="JABJWZ010000001">
    <property type="protein sequence ID" value="MBB1251813.1"/>
    <property type="molecule type" value="Genomic_DNA"/>
</dbReference>
<evidence type="ECO:0000313" key="3">
    <source>
        <dbReference type="EMBL" id="MBB1251813.1"/>
    </source>
</evidence>
<dbReference type="Proteomes" id="UP000525686">
    <property type="component" value="Unassembled WGS sequence"/>
</dbReference>
<dbReference type="RefSeq" id="WP_181353161.1">
    <property type="nucleotide sequence ID" value="NZ_JABJWZ010000001.1"/>
</dbReference>
<evidence type="ECO:0000256" key="2">
    <source>
        <dbReference type="SAM" id="SignalP"/>
    </source>
</evidence>
<sequence length="245" mass="25852">MSGRKTGRSAAAAAALCAALLLAGCGGSGDGGNKGGERGGSAEQSSAEDAEELTEAANKAMRTTTFRASGSTTAFPDGRQEMWSDPDAGIRIEVTAAELPGGKSEMYCAKGQIYTGVPLFAAQLAQRGEKVEVPEKLEAKFVRAPSGGDCSRLYEIFPGAERSSALDTRVDGQDTRALVNEAQGNKDVYHVAKDGTPYVLRLDSTYDGRESRTTYGSFGKKMEVTPPKSSDTVSLEQFRDAIKTD</sequence>
<evidence type="ECO:0000256" key="1">
    <source>
        <dbReference type="SAM" id="MobiDB-lite"/>
    </source>
</evidence>
<comment type="caution">
    <text evidence="3">The sequence shown here is derived from an EMBL/GenBank/DDBJ whole genome shotgun (WGS) entry which is preliminary data.</text>
</comment>
<organism evidence="3 4">
    <name type="scientific">Streptomyces alkaliterrae</name>
    <dbReference type="NCBI Taxonomy" id="2213162"/>
    <lineage>
        <taxon>Bacteria</taxon>
        <taxon>Bacillati</taxon>
        <taxon>Actinomycetota</taxon>
        <taxon>Actinomycetes</taxon>
        <taxon>Kitasatosporales</taxon>
        <taxon>Streptomycetaceae</taxon>
        <taxon>Streptomyces</taxon>
    </lineage>
</organism>
<reference evidence="4" key="1">
    <citation type="submission" date="2020-05" db="EMBL/GenBank/DDBJ databases">
        <title>Classification of alakaliphilic streptomycetes isolated from an alkaline soil next to Lonar Crater, India and a proposal for the recognition of Streptomyces alkaliterrae sp. nov.</title>
        <authorList>
            <person name="Golinska P."/>
        </authorList>
    </citation>
    <scope>NUCLEOTIDE SEQUENCE [LARGE SCALE GENOMIC DNA]</scope>
    <source>
        <strain evidence="4">OF3</strain>
    </source>
</reference>
<evidence type="ECO:0000313" key="4">
    <source>
        <dbReference type="Proteomes" id="UP000525686"/>
    </source>
</evidence>
<proteinExistence type="predicted"/>
<evidence type="ECO:0008006" key="5">
    <source>
        <dbReference type="Google" id="ProtNLM"/>
    </source>
</evidence>
<feature type="chain" id="PRO_5038547243" description="Lipoprotein" evidence="2">
    <location>
        <begin position="24"/>
        <end position="245"/>
    </location>
</feature>
<feature type="region of interest" description="Disordered" evidence="1">
    <location>
        <begin position="217"/>
        <end position="245"/>
    </location>
</feature>
<feature type="region of interest" description="Disordered" evidence="1">
    <location>
        <begin position="29"/>
        <end position="84"/>
    </location>
</feature>
<feature type="compositionally biased region" description="Polar residues" evidence="1">
    <location>
        <begin position="61"/>
        <end position="74"/>
    </location>
</feature>
<name>A0A7W3WGD7_9ACTN</name>
<accession>A0A7W3WGD7</accession>
<feature type="signal peptide" evidence="2">
    <location>
        <begin position="1"/>
        <end position="23"/>
    </location>
</feature>